<dbReference type="EMBL" id="JBHSXQ010000003">
    <property type="protein sequence ID" value="MFC6905805.1"/>
    <property type="molecule type" value="Genomic_DNA"/>
</dbReference>
<dbReference type="RefSeq" id="WP_340604333.1">
    <property type="nucleotide sequence ID" value="NZ_JBBMXV010000003.1"/>
</dbReference>
<name>A0ABD5V9E5_9EURY</name>
<organism evidence="1 2">
    <name type="scientific">Halalkalicoccus tibetensis</name>
    <dbReference type="NCBI Taxonomy" id="175632"/>
    <lineage>
        <taxon>Archaea</taxon>
        <taxon>Methanobacteriati</taxon>
        <taxon>Methanobacteriota</taxon>
        <taxon>Stenosarchaea group</taxon>
        <taxon>Halobacteria</taxon>
        <taxon>Halobacteriales</taxon>
        <taxon>Halococcaceae</taxon>
        <taxon>Halalkalicoccus</taxon>
    </lineage>
</organism>
<reference evidence="1 2" key="1">
    <citation type="journal article" date="2019" name="Int. J. Syst. Evol. Microbiol.">
        <title>The Global Catalogue of Microorganisms (GCM) 10K type strain sequencing project: providing services to taxonomists for standard genome sequencing and annotation.</title>
        <authorList>
            <consortium name="The Broad Institute Genomics Platform"/>
            <consortium name="The Broad Institute Genome Sequencing Center for Infectious Disease"/>
            <person name="Wu L."/>
            <person name="Ma J."/>
        </authorList>
    </citation>
    <scope>NUCLEOTIDE SEQUENCE [LARGE SCALE GENOMIC DNA]</scope>
    <source>
        <strain evidence="1 2">CGMCC 1.3240</strain>
    </source>
</reference>
<evidence type="ECO:0000313" key="1">
    <source>
        <dbReference type="EMBL" id="MFC6905805.1"/>
    </source>
</evidence>
<dbReference type="Proteomes" id="UP001596312">
    <property type="component" value="Unassembled WGS sequence"/>
</dbReference>
<proteinExistence type="predicted"/>
<keyword evidence="2" id="KW-1185">Reference proteome</keyword>
<evidence type="ECO:0000313" key="2">
    <source>
        <dbReference type="Proteomes" id="UP001596312"/>
    </source>
</evidence>
<comment type="caution">
    <text evidence="1">The sequence shown here is derived from an EMBL/GenBank/DDBJ whole genome shotgun (WGS) entry which is preliminary data.</text>
</comment>
<dbReference type="AlphaFoldDB" id="A0ABD5V9E5"/>
<protein>
    <submittedName>
        <fullName evidence="1">Uncharacterized protein</fullName>
    </submittedName>
</protein>
<accession>A0ABD5V9E5</accession>
<sequence length="61" mass="6665">MKGNFGRKIVETYTIIGVGGIGELYRSSVIGDFMNEGNILINECHLISHEYLTADSSALES</sequence>
<gene>
    <name evidence="1" type="ORF">ACFQGH_11420</name>
</gene>